<name>A0A3B0UGT5_9ZZZZ</name>
<accession>A0A3B0UGT5</accession>
<reference evidence="1" key="1">
    <citation type="submission" date="2018-06" db="EMBL/GenBank/DDBJ databases">
        <authorList>
            <person name="Zhirakovskaya E."/>
        </authorList>
    </citation>
    <scope>NUCLEOTIDE SEQUENCE</scope>
</reference>
<protein>
    <submittedName>
        <fullName evidence="1">Uncharacterized protein</fullName>
    </submittedName>
</protein>
<dbReference type="EMBL" id="UOET01000128">
    <property type="protein sequence ID" value="VAW27563.1"/>
    <property type="molecule type" value="Genomic_DNA"/>
</dbReference>
<dbReference type="AlphaFoldDB" id="A0A3B0UGT5"/>
<organism evidence="1">
    <name type="scientific">hydrothermal vent metagenome</name>
    <dbReference type="NCBI Taxonomy" id="652676"/>
    <lineage>
        <taxon>unclassified sequences</taxon>
        <taxon>metagenomes</taxon>
        <taxon>ecological metagenomes</taxon>
    </lineage>
</organism>
<gene>
    <name evidence="1" type="ORF">MNBD_BACTEROID07-1918</name>
</gene>
<feature type="non-terminal residue" evidence="1">
    <location>
        <position position="1"/>
    </location>
</feature>
<sequence length="42" mass="4765">GKADAGYRTSNAFITRKEAAVSRMQVIESYKATGFEIHFLNW</sequence>
<evidence type="ECO:0000313" key="1">
    <source>
        <dbReference type="EMBL" id="VAW27563.1"/>
    </source>
</evidence>
<proteinExistence type="predicted"/>